<dbReference type="InterPro" id="IPR050472">
    <property type="entry name" value="Anth_synth/Amidotransfase"/>
</dbReference>
<dbReference type="InterPro" id="IPR029062">
    <property type="entry name" value="Class_I_gatase-like"/>
</dbReference>
<organism evidence="3 4">
    <name type="scientific">Pontibacillus yanchengensis Y32</name>
    <dbReference type="NCBI Taxonomy" id="1385514"/>
    <lineage>
        <taxon>Bacteria</taxon>
        <taxon>Bacillati</taxon>
        <taxon>Bacillota</taxon>
        <taxon>Bacilli</taxon>
        <taxon>Bacillales</taxon>
        <taxon>Bacillaceae</taxon>
        <taxon>Pontibacillus</taxon>
    </lineage>
</organism>
<dbReference type="STRING" id="1385514.N782_05430"/>
<proteinExistence type="predicted"/>
<dbReference type="PRINTS" id="PR00097">
    <property type="entry name" value="ANTSNTHASEII"/>
</dbReference>
<dbReference type="SUPFAM" id="SSF52317">
    <property type="entry name" value="Class I glutamine amidotransferase-like"/>
    <property type="match status" value="1"/>
</dbReference>
<keyword evidence="1" id="KW-0315">Glutamine amidotransferase</keyword>
<dbReference type="FunFam" id="3.40.50.880:FF:000003">
    <property type="entry name" value="Anthranilate synthase component II"/>
    <property type="match status" value="1"/>
</dbReference>
<dbReference type="PROSITE" id="PS51273">
    <property type="entry name" value="GATASE_TYPE_1"/>
    <property type="match status" value="1"/>
</dbReference>
<dbReference type="InterPro" id="IPR006221">
    <property type="entry name" value="TrpG/PapA_dom"/>
</dbReference>
<evidence type="ECO:0000313" key="3">
    <source>
        <dbReference type="EMBL" id="KGP73321.1"/>
    </source>
</evidence>
<dbReference type="eggNOG" id="COG0512">
    <property type="taxonomic scope" value="Bacteria"/>
</dbReference>
<dbReference type="Pfam" id="PF00117">
    <property type="entry name" value="GATase"/>
    <property type="match status" value="1"/>
</dbReference>
<dbReference type="Proteomes" id="UP000030147">
    <property type="component" value="Unassembled WGS sequence"/>
</dbReference>
<keyword evidence="4" id="KW-1185">Reference proteome</keyword>
<dbReference type="OrthoDB" id="9804328at2"/>
<dbReference type="PRINTS" id="PR00096">
    <property type="entry name" value="GATASE"/>
</dbReference>
<name>A0A0A2TGS8_9BACI</name>
<reference evidence="3 4" key="1">
    <citation type="journal article" date="2015" name="Stand. Genomic Sci.">
        <title>High quality draft genome sequence of the moderately halophilic bacterium Pontibacillus yanchengensis Y32(T) and comparison among Pontibacillus genomes.</title>
        <authorList>
            <person name="Huang J."/>
            <person name="Qiao Z.X."/>
            <person name="Tang J.W."/>
            <person name="Wang G."/>
        </authorList>
    </citation>
    <scope>NUCLEOTIDE SEQUENCE [LARGE SCALE GENOMIC DNA]</scope>
    <source>
        <strain evidence="3 4">Y32</strain>
    </source>
</reference>
<dbReference type="PANTHER" id="PTHR43418">
    <property type="entry name" value="MULTIFUNCTIONAL TRYPTOPHAN BIOSYNTHESIS PROTEIN-RELATED"/>
    <property type="match status" value="1"/>
</dbReference>
<dbReference type="GO" id="GO:0004049">
    <property type="term" value="F:anthranilate synthase activity"/>
    <property type="evidence" value="ECO:0007669"/>
    <property type="project" value="UniProtKB-EC"/>
</dbReference>
<sequence length="198" mass="21827">MIVIIDNYDSFTYNLAQYIEDMVGDVAVYRNDAVTLSELKQLEPNGIILSPGPGTPDQTGISRSVLETFYRDIPILGVCLGHQLIVEAFGGSIQKGASPMHGKVTTIHHDGKIVYQGVPTPTNVTRYHSLIVQEKNLPSCLHITAKTDDGVIMGVRHNDYPIEGLQFHPESILSTHGYKMLQNFIELTSTYRATTVGI</sequence>
<evidence type="ECO:0000256" key="1">
    <source>
        <dbReference type="ARBA" id="ARBA00022962"/>
    </source>
</evidence>
<accession>A0A0A2TGS8</accession>
<dbReference type="PRINTS" id="PR00099">
    <property type="entry name" value="CPSGATASE"/>
</dbReference>
<comment type="caution">
    <text evidence="3">The sequence shown here is derived from an EMBL/GenBank/DDBJ whole genome shotgun (WGS) entry which is preliminary data.</text>
</comment>
<dbReference type="EMBL" id="AVBF01000014">
    <property type="protein sequence ID" value="KGP73321.1"/>
    <property type="molecule type" value="Genomic_DNA"/>
</dbReference>
<evidence type="ECO:0000259" key="2">
    <source>
        <dbReference type="Pfam" id="PF00117"/>
    </source>
</evidence>
<evidence type="ECO:0000313" key="4">
    <source>
        <dbReference type="Proteomes" id="UP000030147"/>
    </source>
</evidence>
<dbReference type="EC" id="4.1.3.27" evidence="3"/>
<dbReference type="GO" id="GO:0000162">
    <property type="term" value="P:L-tryptophan biosynthetic process"/>
    <property type="evidence" value="ECO:0007669"/>
    <property type="project" value="TreeGrafter"/>
</dbReference>
<dbReference type="GO" id="GO:0005829">
    <property type="term" value="C:cytosol"/>
    <property type="evidence" value="ECO:0007669"/>
    <property type="project" value="TreeGrafter"/>
</dbReference>
<dbReference type="Gene3D" id="3.40.50.880">
    <property type="match status" value="1"/>
</dbReference>
<dbReference type="AlphaFoldDB" id="A0A0A2TGS8"/>
<dbReference type="PANTHER" id="PTHR43418:SF4">
    <property type="entry name" value="MULTIFUNCTIONAL TRYPTOPHAN BIOSYNTHESIS PROTEIN"/>
    <property type="match status" value="1"/>
</dbReference>
<keyword evidence="3" id="KW-0456">Lyase</keyword>
<feature type="domain" description="Glutamine amidotransferase" evidence="2">
    <location>
        <begin position="3"/>
        <end position="185"/>
    </location>
</feature>
<dbReference type="InterPro" id="IPR017926">
    <property type="entry name" value="GATASE"/>
</dbReference>
<dbReference type="NCBIfam" id="TIGR00566">
    <property type="entry name" value="trpG_papA"/>
    <property type="match status" value="1"/>
</dbReference>
<dbReference type="CDD" id="cd01743">
    <property type="entry name" value="GATase1_Anthranilate_Synthase"/>
    <property type="match status" value="1"/>
</dbReference>
<gene>
    <name evidence="3" type="ORF">N782_05430</name>
</gene>
<protein>
    <submittedName>
        <fullName evidence="3">Anthranilate synthase component II</fullName>
        <ecNumber evidence="3">4.1.3.27</ecNumber>
    </submittedName>
</protein>